<organism evidence="12 13">
    <name type="scientific">Brucella anthropi</name>
    <name type="common">Ochrobactrum anthropi</name>
    <dbReference type="NCBI Taxonomy" id="529"/>
    <lineage>
        <taxon>Bacteria</taxon>
        <taxon>Pseudomonadati</taxon>
        <taxon>Pseudomonadota</taxon>
        <taxon>Alphaproteobacteria</taxon>
        <taxon>Hyphomicrobiales</taxon>
        <taxon>Brucellaceae</taxon>
        <taxon>Brucella/Ochrobactrum group</taxon>
        <taxon>Brucella</taxon>
    </lineage>
</organism>
<dbReference type="NCBIfam" id="TIGR02962">
    <property type="entry name" value="hdxy_isourate"/>
    <property type="match status" value="1"/>
</dbReference>
<evidence type="ECO:0000256" key="6">
    <source>
        <dbReference type="ARBA" id="ARBA00017539"/>
    </source>
</evidence>
<dbReference type="GO" id="GO:0006144">
    <property type="term" value="P:purine nucleobase metabolic process"/>
    <property type="evidence" value="ECO:0007669"/>
    <property type="project" value="UniProtKB-KW"/>
</dbReference>
<name>A0A6I0DL08_BRUAN</name>
<evidence type="ECO:0000256" key="5">
    <source>
        <dbReference type="ARBA" id="ARBA00012609"/>
    </source>
</evidence>
<dbReference type="Pfam" id="PF00576">
    <property type="entry name" value="Transthyretin"/>
    <property type="match status" value="1"/>
</dbReference>
<dbReference type="InterPro" id="IPR023416">
    <property type="entry name" value="Transthyretin/HIU_hydrolase_d"/>
</dbReference>
<comment type="caution">
    <text evidence="12">The sequence shown here is derived from an EMBL/GenBank/DDBJ whole genome shotgun (WGS) entry which is preliminary data.</text>
</comment>
<protein>
    <recommendedName>
        <fullName evidence="6 10">5-hydroxyisourate hydrolase</fullName>
        <shortName evidence="10">HIU hydrolase</shortName>
        <shortName evidence="10">HIUHase</shortName>
        <ecNumber evidence="5 10">3.5.2.17</ecNumber>
    </recommendedName>
</protein>
<evidence type="ECO:0000256" key="7">
    <source>
        <dbReference type="ARBA" id="ARBA00022631"/>
    </source>
</evidence>
<comment type="function">
    <text evidence="2">Catalyzes the hydrolysis of 5-hydroxyisourate (HIU) to 2-oxo-4-hydroxy-4-carboxy-5-ureidoimidazoline (OHCU).</text>
</comment>
<evidence type="ECO:0000313" key="12">
    <source>
        <dbReference type="EMBL" id="KAB2794442.1"/>
    </source>
</evidence>
<evidence type="ECO:0000256" key="1">
    <source>
        <dbReference type="ARBA" id="ARBA00001043"/>
    </source>
</evidence>
<dbReference type="Gene3D" id="2.60.40.180">
    <property type="entry name" value="Transthyretin/hydroxyisourate hydrolase domain"/>
    <property type="match status" value="1"/>
</dbReference>
<dbReference type="PROSITE" id="PS00769">
    <property type="entry name" value="TRANSTHYRETIN_2"/>
    <property type="match status" value="1"/>
</dbReference>
<keyword evidence="8 10" id="KW-0378">Hydrolase</keyword>
<dbReference type="CDD" id="cd05822">
    <property type="entry name" value="TLP_HIUase"/>
    <property type="match status" value="1"/>
</dbReference>
<dbReference type="InterPro" id="IPR023418">
    <property type="entry name" value="Thyroxine_BS"/>
</dbReference>
<evidence type="ECO:0000313" key="13">
    <source>
        <dbReference type="Proteomes" id="UP000441102"/>
    </source>
</evidence>
<reference evidence="12 13" key="1">
    <citation type="submission" date="2019-09" db="EMBL/GenBank/DDBJ databases">
        <title>Taxonomic organization of the family Brucellaceae based on a phylogenomic approach.</title>
        <authorList>
            <person name="Leclercq S."/>
            <person name="Cloeckaert A."/>
            <person name="Zygmunt M.S."/>
        </authorList>
    </citation>
    <scope>NUCLEOTIDE SEQUENCE [LARGE SCALE GENOMIC DNA]</scope>
    <source>
        <strain evidence="12 13">CCUG 34461</strain>
    </source>
</reference>
<dbReference type="Proteomes" id="UP000441102">
    <property type="component" value="Unassembled WGS sequence"/>
</dbReference>
<dbReference type="RefSeq" id="WP_151576843.1">
    <property type="nucleotide sequence ID" value="NZ_WBWX01000008.1"/>
</dbReference>
<sequence>MGKLSTHVLDTAHGSPAAAMRVELYRIGVSGAPELIKRTVTNLDGRTDVALLSGDELRTGIYELQFHVAEYFEGRGAEQANPPFLDLIPIRFAIADVDGNYHVPLLVSPWSYSTYRGS</sequence>
<dbReference type="InterPro" id="IPR023419">
    <property type="entry name" value="Transthyretin_CS"/>
</dbReference>
<evidence type="ECO:0000256" key="3">
    <source>
        <dbReference type="ARBA" id="ARBA00009850"/>
    </source>
</evidence>
<feature type="domain" description="Transthyretin/hydroxyisourate hydrolase" evidence="11">
    <location>
        <begin position="4"/>
        <end position="117"/>
    </location>
</feature>
<evidence type="ECO:0000256" key="4">
    <source>
        <dbReference type="ARBA" id="ARBA00011881"/>
    </source>
</evidence>
<comment type="subunit">
    <text evidence="4 10">Homotetramer.</text>
</comment>
<comment type="catalytic activity">
    <reaction evidence="1 10">
        <text>5-hydroxyisourate + H2O = 5-hydroxy-2-oxo-4-ureido-2,5-dihydro-1H-imidazole-5-carboxylate + H(+)</text>
        <dbReference type="Rhea" id="RHEA:23736"/>
        <dbReference type="ChEBI" id="CHEBI:15377"/>
        <dbReference type="ChEBI" id="CHEBI:15378"/>
        <dbReference type="ChEBI" id="CHEBI:18072"/>
        <dbReference type="ChEBI" id="CHEBI:58639"/>
        <dbReference type="EC" id="3.5.2.17"/>
    </reaction>
</comment>
<dbReference type="InterPro" id="IPR036817">
    <property type="entry name" value="Transthyretin/HIU_hydrolase_sf"/>
</dbReference>
<gene>
    <name evidence="12" type="primary">uraH</name>
    <name evidence="12" type="ORF">F9L06_18920</name>
</gene>
<evidence type="ECO:0000259" key="11">
    <source>
        <dbReference type="Pfam" id="PF00576"/>
    </source>
</evidence>
<comment type="similarity">
    <text evidence="3 10">Belongs to the transthyretin family. 5-hydroxyisourate hydrolase subfamily.</text>
</comment>
<dbReference type="FunFam" id="2.60.40.180:FF:000005">
    <property type="entry name" value="5-hydroxyisourate hydrolase"/>
    <property type="match status" value="1"/>
</dbReference>
<dbReference type="EMBL" id="WBWX01000008">
    <property type="protein sequence ID" value="KAB2794442.1"/>
    <property type="molecule type" value="Genomic_DNA"/>
</dbReference>
<dbReference type="PANTHER" id="PTHR10395:SF7">
    <property type="entry name" value="5-HYDROXYISOURATE HYDROLASE"/>
    <property type="match status" value="1"/>
</dbReference>
<dbReference type="PANTHER" id="PTHR10395">
    <property type="entry name" value="URICASE AND TRANSTHYRETIN-RELATED"/>
    <property type="match status" value="1"/>
</dbReference>
<dbReference type="EC" id="3.5.2.17" evidence="5 10"/>
<feature type="binding site" evidence="9">
    <location>
        <position position="115"/>
    </location>
    <ligand>
        <name>substrate</name>
    </ligand>
</feature>
<accession>A0A6I0DL08</accession>
<dbReference type="InterPro" id="IPR014306">
    <property type="entry name" value="Hydroxyisourate_hydrolase"/>
</dbReference>
<dbReference type="PRINTS" id="PR00189">
    <property type="entry name" value="TRNSTHYRETIN"/>
</dbReference>
<dbReference type="AlphaFoldDB" id="A0A6I0DL08"/>
<proteinExistence type="inferred from homology"/>
<dbReference type="GO" id="GO:0033971">
    <property type="term" value="F:hydroxyisourate hydrolase activity"/>
    <property type="evidence" value="ECO:0007669"/>
    <property type="project" value="UniProtKB-EC"/>
</dbReference>
<keyword evidence="7 10" id="KW-0659">Purine metabolism</keyword>
<feature type="binding site" evidence="9">
    <location>
        <position position="46"/>
    </location>
    <ligand>
        <name>substrate</name>
    </ligand>
</feature>
<evidence type="ECO:0000256" key="8">
    <source>
        <dbReference type="ARBA" id="ARBA00022801"/>
    </source>
</evidence>
<evidence type="ECO:0000256" key="9">
    <source>
        <dbReference type="PIRSR" id="PIRSR600895-51"/>
    </source>
</evidence>
<evidence type="ECO:0000256" key="2">
    <source>
        <dbReference type="ARBA" id="ARBA00002704"/>
    </source>
</evidence>
<feature type="binding site" evidence="9">
    <location>
        <position position="7"/>
    </location>
    <ligand>
        <name>substrate</name>
    </ligand>
</feature>
<dbReference type="InterPro" id="IPR000895">
    <property type="entry name" value="Transthyretin/HIU_hydrolase"/>
</dbReference>
<evidence type="ECO:0000256" key="10">
    <source>
        <dbReference type="RuleBase" id="RU361270"/>
    </source>
</evidence>
<dbReference type="PROSITE" id="PS00768">
    <property type="entry name" value="TRANSTHYRETIN_1"/>
    <property type="match status" value="1"/>
</dbReference>
<dbReference type="SUPFAM" id="SSF49472">
    <property type="entry name" value="Transthyretin (synonym: prealbumin)"/>
    <property type="match status" value="1"/>
</dbReference>